<evidence type="ECO:0000313" key="2">
    <source>
        <dbReference type="EMBL" id="PCH36370.1"/>
    </source>
</evidence>
<accession>A0A2H3J291</accession>
<evidence type="ECO:0000256" key="1">
    <source>
        <dbReference type="SAM" id="MobiDB-lite"/>
    </source>
</evidence>
<name>A0A2H3J291_WOLCO</name>
<organism evidence="2 3">
    <name type="scientific">Wolfiporia cocos (strain MD-104)</name>
    <name type="common">Brown rot fungus</name>
    <dbReference type="NCBI Taxonomy" id="742152"/>
    <lineage>
        <taxon>Eukaryota</taxon>
        <taxon>Fungi</taxon>
        <taxon>Dikarya</taxon>
        <taxon>Basidiomycota</taxon>
        <taxon>Agaricomycotina</taxon>
        <taxon>Agaricomycetes</taxon>
        <taxon>Polyporales</taxon>
        <taxon>Phaeolaceae</taxon>
        <taxon>Wolfiporia</taxon>
    </lineage>
</organism>
<dbReference type="STRING" id="742152.A0A2H3J291"/>
<dbReference type="AlphaFoldDB" id="A0A2H3J291"/>
<proteinExistence type="predicted"/>
<gene>
    <name evidence="2" type="ORF">WOLCODRAFT_157078</name>
</gene>
<keyword evidence="3" id="KW-1185">Reference proteome</keyword>
<evidence type="ECO:0000313" key="3">
    <source>
        <dbReference type="Proteomes" id="UP000218811"/>
    </source>
</evidence>
<reference evidence="2 3" key="1">
    <citation type="journal article" date="2012" name="Science">
        <title>The Paleozoic origin of enzymatic lignin decomposition reconstructed from 31 fungal genomes.</title>
        <authorList>
            <person name="Floudas D."/>
            <person name="Binder M."/>
            <person name="Riley R."/>
            <person name="Barry K."/>
            <person name="Blanchette R.A."/>
            <person name="Henrissat B."/>
            <person name="Martinez A.T."/>
            <person name="Otillar R."/>
            <person name="Spatafora J.W."/>
            <person name="Yadav J.S."/>
            <person name="Aerts A."/>
            <person name="Benoit I."/>
            <person name="Boyd A."/>
            <person name="Carlson A."/>
            <person name="Copeland A."/>
            <person name="Coutinho P.M."/>
            <person name="de Vries R.P."/>
            <person name="Ferreira P."/>
            <person name="Findley K."/>
            <person name="Foster B."/>
            <person name="Gaskell J."/>
            <person name="Glotzer D."/>
            <person name="Gorecki P."/>
            <person name="Heitman J."/>
            <person name="Hesse C."/>
            <person name="Hori C."/>
            <person name="Igarashi K."/>
            <person name="Jurgens J.A."/>
            <person name="Kallen N."/>
            <person name="Kersten P."/>
            <person name="Kohler A."/>
            <person name="Kuees U."/>
            <person name="Kumar T.K.A."/>
            <person name="Kuo A."/>
            <person name="LaButti K."/>
            <person name="Larrondo L.F."/>
            <person name="Lindquist E."/>
            <person name="Ling A."/>
            <person name="Lombard V."/>
            <person name="Lucas S."/>
            <person name="Lundell T."/>
            <person name="Martin R."/>
            <person name="McLaughlin D.J."/>
            <person name="Morgenstern I."/>
            <person name="Morin E."/>
            <person name="Murat C."/>
            <person name="Nagy L.G."/>
            <person name="Nolan M."/>
            <person name="Ohm R.A."/>
            <person name="Patyshakuliyeva A."/>
            <person name="Rokas A."/>
            <person name="Ruiz-Duenas F.J."/>
            <person name="Sabat G."/>
            <person name="Salamov A."/>
            <person name="Samejima M."/>
            <person name="Schmutz J."/>
            <person name="Slot J.C."/>
            <person name="St John F."/>
            <person name="Stenlid J."/>
            <person name="Sun H."/>
            <person name="Sun S."/>
            <person name="Syed K."/>
            <person name="Tsang A."/>
            <person name="Wiebenga A."/>
            <person name="Young D."/>
            <person name="Pisabarro A."/>
            <person name="Eastwood D.C."/>
            <person name="Martin F."/>
            <person name="Cullen D."/>
            <person name="Grigoriev I.V."/>
            <person name="Hibbett D.S."/>
        </authorList>
    </citation>
    <scope>NUCLEOTIDE SEQUENCE [LARGE SCALE GENOMIC DNA]</scope>
    <source>
        <strain evidence="2 3">MD-104</strain>
    </source>
</reference>
<dbReference type="InterPro" id="IPR009836">
    <property type="entry name" value="GRDP-like"/>
</dbReference>
<dbReference type="PANTHER" id="PTHR34365:SF7">
    <property type="entry name" value="GLYCINE-RICH DOMAIN-CONTAINING PROTEIN 1"/>
    <property type="match status" value="1"/>
</dbReference>
<feature type="region of interest" description="Disordered" evidence="1">
    <location>
        <begin position="567"/>
        <end position="594"/>
    </location>
</feature>
<feature type="region of interest" description="Disordered" evidence="1">
    <location>
        <begin position="1"/>
        <end position="23"/>
    </location>
</feature>
<protein>
    <submittedName>
        <fullName evidence="2">Uncharacterized protein</fullName>
    </submittedName>
</protein>
<dbReference type="PANTHER" id="PTHR34365">
    <property type="entry name" value="ENOLASE (DUF1399)"/>
    <property type="match status" value="1"/>
</dbReference>
<dbReference type="EMBL" id="KB467876">
    <property type="protein sequence ID" value="PCH36370.1"/>
    <property type="molecule type" value="Genomic_DNA"/>
</dbReference>
<dbReference type="Proteomes" id="UP000218811">
    <property type="component" value="Unassembled WGS sequence"/>
</dbReference>
<dbReference type="Pfam" id="PF07173">
    <property type="entry name" value="GRDP-like"/>
    <property type="match status" value="1"/>
</dbReference>
<sequence length="774" mass="87619">MAEDYKFNDPPPPYSPDPVASSSHAVQTRPCVASVLPIGGATPPAPLVPNQLLKAHLTLLRSFKHLRTRVESNENLNFPPIVDALNPTERWAWFVGLAVDRFQRWVEHVKGEDPGRPDSWVKTEFPPLDVVMVWHTYMLNPAWYAEDCERVPLMRRLKPLGDLLLPAIASAEKGIPMATPEREQAWEARTKTKFDPIQAAAGTTHRKCACPVCGHSTRAPYLTETATGYAQSKFQVTCYNCGHWITKESLGLAKFLRDLTAARFSVLDKEPAIAMDLETYLAGTLHTHTNTKNVERAKRYKDSILGLWEFKCGPLDVSEQQWRIRLHNKLNNSVKEVPKYVATFMRSSIHGRRTFNRILSAYIDDRPFSVDLVGAVLRQGSFIDKMDCFGWLDPGAFDGEDEVVLDHALARYHAFLDLMTTSDAPLFVPTLDIDLVWHSHQLMARQYARDCKQYLNRYIDHDDKVEESYLASSLDKTCRAWQDRFGVPYMHCGCPLPGKTIGQRLRSLSAALKAKSKPVPQGLAPPQGKERFEAVLATHPSRHNLIHVNVTHCWKGKQKFEEANAKREKIMEKRRNRDEKKRVDDNGKPRMNDFNRDHSVQAQVTNLEAKRPEAETPEYADAKINSFEKAEPTVLADREEAGLMNTEKAEVYAPNSTSREAILYQRWFEHQRLYLTPVPFNRGAEEIHSARWVLARAALLTTARVSATRLAEKEEAYVAEVEVEYAEAEGIVAEVAAVEVVAAAAAAEEDVEAGKIVAHLKTCLHTSVWFFYEQ</sequence>
<dbReference type="OrthoDB" id="2684236at2759"/>